<feature type="compositionally biased region" description="Low complexity" evidence="1">
    <location>
        <begin position="83"/>
        <end position="92"/>
    </location>
</feature>
<feature type="compositionally biased region" description="Pro residues" evidence="1">
    <location>
        <begin position="333"/>
        <end position="344"/>
    </location>
</feature>
<evidence type="ECO:0000313" key="3">
    <source>
        <dbReference type="Proteomes" id="UP001606302"/>
    </source>
</evidence>
<feature type="region of interest" description="Disordered" evidence="1">
    <location>
        <begin position="62"/>
        <end position="96"/>
    </location>
</feature>
<comment type="caution">
    <text evidence="2">The sequence shown here is derived from an EMBL/GenBank/DDBJ whole genome shotgun (WGS) entry which is preliminary data.</text>
</comment>
<gene>
    <name evidence="2" type="ORF">ACG04Q_01920</name>
</gene>
<evidence type="ECO:0000313" key="2">
    <source>
        <dbReference type="EMBL" id="MFG6460309.1"/>
    </source>
</evidence>
<feature type="region of interest" description="Disordered" evidence="1">
    <location>
        <begin position="400"/>
        <end position="424"/>
    </location>
</feature>
<protein>
    <recommendedName>
        <fullName evidence="4">J domain-containing protein</fullName>
    </recommendedName>
</protein>
<name>A0ABW7GEE1_9BURK</name>
<evidence type="ECO:0000256" key="1">
    <source>
        <dbReference type="SAM" id="MobiDB-lite"/>
    </source>
</evidence>
<sequence length="630" mass="68623">MSTPLDDALAQLGLRPDADARSVRRAYAQQLKRIDQATQPREFQSLREAYELALHAITRQEAERAAPAQDAEPTSPPAEVDRPAAPAAAPAPTVIPPQDSADLARAVFGAFAERASAAFRDEEDAATALRDALADDRLLNLEARTLFELQVAHLLMSGWQPGHEFLFDAACEAFHWERDRRHLRVFGDLGAALDAAINEKLIFFQQTPDLQLNVIRRLREREMPSVALRQADLPLVQVMVQRYPNWLRLVTSQANINNWFRELPERVATVATRGEVPAQPLAAHERGWKPAPTLTPWFLVLMAVFMLGKLFSASPPSYAPRPDLGRPLATAPSGPPIATWPPPGVSVLPGEPSFSGDTSRPHKPLYDPPPSANDSPSRAYDPGAQLVFLGNVTFSRRAGQVTVDDVDERSRRGSSSLKRGDRLEDCPDLDSRIPFVFFIETSRCGTEKSIDQKTGAVSYTFRVLRNGKSLMASLTMPPSPAAAQQSPSLEVTTPTAATAAADSHPSTKVRHLEVDETAQIGHVTFIGSSGGVVEVAKLGKPTHLSDSTLRPWDRVLRCLSGAHAYKPINLPAETKRCAVANDGHAEPGITTYMFRVARNSQVVTASLTLRDAPNDAASSTATPLRSDTSN</sequence>
<dbReference type="Proteomes" id="UP001606302">
    <property type="component" value="Unassembled WGS sequence"/>
</dbReference>
<evidence type="ECO:0008006" key="4">
    <source>
        <dbReference type="Google" id="ProtNLM"/>
    </source>
</evidence>
<proteinExistence type="predicted"/>
<reference evidence="2 3" key="1">
    <citation type="submission" date="2024-08" db="EMBL/GenBank/DDBJ databases">
        <authorList>
            <person name="Lu H."/>
        </authorList>
    </citation>
    <scope>NUCLEOTIDE SEQUENCE [LARGE SCALE GENOMIC DNA]</scope>
    <source>
        <strain evidence="2 3">DXS20W</strain>
    </source>
</reference>
<feature type="region of interest" description="Disordered" evidence="1">
    <location>
        <begin position="324"/>
        <end position="380"/>
    </location>
</feature>
<keyword evidence="3" id="KW-1185">Reference proteome</keyword>
<dbReference type="RefSeq" id="WP_394509120.1">
    <property type="nucleotide sequence ID" value="NZ_JBIGHX010000001.1"/>
</dbReference>
<dbReference type="EMBL" id="JBIGHX010000001">
    <property type="protein sequence ID" value="MFG6460309.1"/>
    <property type="molecule type" value="Genomic_DNA"/>
</dbReference>
<dbReference type="PANTHER" id="PTHR48125">
    <property type="entry name" value="LP07818P1"/>
    <property type="match status" value="1"/>
</dbReference>
<accession>A0ABW7GEE1</accession>
<organism evidence="2 3">
    <name type="scientific">Pelomonas lactea</name>
    <dbReference type="NCBI Taxonomy" id="3299030"/>
    <lineage>
        <taxon>Bacteria</taxon>
        <taxon>Pseudomonadati</taxon>
        <taxon>Pseudomonadota</taxon>
        <taxon>Betaproteobacteria</taxon>
        <taxon>Burkholderiales</taxon>
        <taxon>Sphaerotilaceae</taxon>
        <taxon>Roseateles</taxon>
    </lineage>
</organism>
<dbReference type="PANTHER" id="PTHR48125:SF10">
    <property type="entry name" value="OS12G0136300 PROTEIN"/>
    <property type="match status" value="1"/>
</dbReference>